<keyword evidence="3" id="KW-0285">Flavoprotein</keyword>
<accession>A0A5R8NWX5</accession>
<dbReference type="Pfam" id="PF01494">
    <property type="entry name" value="FAD_binding_3"/>
    <property type="match status" value="1"/>
</dbReference>
<dbReference type="SUPFAM" id="SSF52833">
    <property type="entry name" value="Thioredoxin-like"/>
    <property type="match status" value="1"/>
</dbReference>
<dbReference type="RefSeq" id="WP_138446445.1">
    <property type="nucleotide sequence ID" value="NZ_VBUT01000002.1"/>
</dbReference>
<comment type="cofactor">
    <cofactor evidence="1">
        <name>FAD</name>
        <dbReference type="ChEBI" id="CHEBI:57692"/>
    </cofactor>
</comment>
<protein>
    <recommendedName>
        <fullName evidence="5">FAD-binding domain-containing protein</fullName>
    </recommendedName>
</protein>
<dbReference type="SUPFAM" id="SSF51905">
    <property type="entry name" value="FAD/NAD(P)-binding domain"/>
    <property type="match status" value="1"/>
</dbReference>
<evidence type="ECO:0000256" key="3">
    <source>
        <dbReference type="ARBA" id="ARBA00022630"/>
    </source>
</evidence>
<gene>
    <name evidence="6" type="ORF">FEK34_03595</name>
</gene>
<keyword evidence="4" id="KW-0274">FAD</keyword>
<dbReference type="PANTHER" id="PTHR43004:SF19">
    <property type="entry name" value="BINDING MONOOXYGENASE, PUTATIVE (JCVI)-RELATED"/>
    <property type="match status" value="1"/>
</dbReference>
<dbReference type="InterPro" id="IPR050641">
    <property type="entry name" value="RIFMO-like"/>
</dbReference>
<evidence type="ECO:0000256" key="2">
    <source>
        <dbReference type="ARBA" id="ARBA00007801"/>
    </source>
</evidence>
<dbReference type="Pfam" id="PF21274">
    <property type="entry name" value="Rng_hyd_C"/>
    <property type="match status" value="1"/>
</dbReference>
<evidence type="ECO:0000259" key="5">
    <source>
        <dbReference type="Pfam" id="PF01494"/>
    </source>
</evidence>
<dbReference type="InterPro" id="IPR036249">
    <property type="entry name" value="Thioredoxin-like_sf"/>
</dbReference>
<name>A0A5R8NWX5_9NOCA</name>
<proteinExistence type="inferred from homology"/>
<comment type="caution">
    <text evidence="6">The sequence shown here is derived from an EMBL/GenBank/DDBJ whole genome shotgun (WGS) entry which is preliminary data.</text>
</comment>
<evidence type="ECO:0000313" key="6">
    <source>
        <dbReference type="EMBL" id="TLF80794.1"/>
    </source>
</evidence>
<dbReference type="Proteomes" id="UP000306378">
    <property type="component" value="Unassembled WGS sequence"/>
</dbReference>
<evidence type="ECO:0000256" key="4">
    <source>
        <dbReference type="ARBA" id="ARBA00022827"/>
    </source>
</evidence>
<dbReference type="Gene3D" id="3.40.30.120">
    <property type="match status" value="1"/>
</dbReference>
<dbReference type="NCBIfam" id="NF004832">
    <property type="entry name" value="PRK06184.1"/>
    <property type="match status" value="1"/>
</dbReference>
<organism evidence="6 7">
    <name type="scientific">Nocardia cyriacigeorgica</name>
    <dbReference type="NCBI Taxonomy" id="135487"/>
    <lineage>
        <taxon>Bacteria</taxon>
        <taxon>Bacillati</taxon>
        <taxon>Actinomycetota</taxon>
        <taxon>Actinomycetes</taxon>
        <taxon>Mycobacteriales</taxon>
        <taxon>Nocardiaceae</taxon>
        <taxon>Nocardia</taxon>
    </lineage>
</organism>
<evidence type="ECO:0000313" key="7">
    <source>
        <dbReference type="Proteomes" id="UP000306378"/>
    </source>
</evidence>
<dbReference type="AlphaFoldDB" id="A0A5R8NWX5"/>
<dbReference type="Gene3D" id="3.50.50.60">
    <property type="entry name" value="FAD/NAD(P)-binding domain"/>
    <property type="match status" value="1"/>
</dbReference>
<dbReference type="InterPro" id="IPR036188">
    <property type="entry name" value="FAD/NAD-bd_sf"/>
</dbReference>
<dbReference type="Gene3D" id="3.30.70.2450">
    <property type="match status" value="1"/>
</dbReference>
<feature type="domain" description="FAD-binding" evidence="5">
    <location>
        <begin position="8"/>
        <end position="348"/>
    </location>
</feature>
<dbReference type="EMBL" id="VBUT01000002">
    <property type="protein sequence ID" value="TLF80794.1"/>
    <property type="molecule type" value="Genomic_DNA"/>
</dbReference>
<dbReference type="InterPro" id="IPR002938">
    <property type="entry name" value="FAD-bd"/>
</dbReference>
<dbReference type="PANTHER" id="PTHR43004">
    <property type="entry name" value="TRK SYSTEM POTASSIUM UPTAKE PROTEIN"/>
    <property type="match status" value="1"/>
</dbReference>
<reference evidence="6 7" key="1">
    <citation type="submission" date="2019-05" db="EMBL/GenBank/DDBJ databases">
        <title>Genomes sequences of two Nocardia cyriacigeorgica environmental isolates, type strains Nocardia asteroides ATCC 19247 and Nocardia cyriacigeorgica DSM 44484.</title>
        <authorList>
            <person name="Vautrin F."/>
            <person name="Bergeron E."/>
            <person name="Dubost A."/>
            <person name="Abrouk D."/>
            <person name="Rodriguez Nava V."/>
            <person name="Pujic P."/>
        </authorList>
    </citation>
    <scope>NUCLEOTIDE SEQUENCE [LARGE SCALE GENOMIC DNA]</scope>
    <source>
        <strain evidence="6 7">EML 446</strain>
    </source>
</reference>
<dbReference type="PRINTS" id="PR00420">
    <property type="entry name" value="RNGMNOXGNASE"/>
</dbReference>
<sequence>MPEHDIRETEVLVVGAGPTGLCSAVDVARRGVPHRIIDRNPGPAIGSRGKGLQPRSLEVLDDLGVVDTILTAGTIGMPLRLHQNQKFAVELATAGSGPRPGVPYPDLLVIPEWRVEQVLADRLRELGSSVSFGCGLTSFRQDEDSVIAELDTGETIRARYLIGCDGGHSTVRRQLGLGMQGLTHDDQHFLVGDVVIDGLDDAAAYAWFSEDGGYLAVSPLPQADGAWQFQANVLPAPDGTIPEPTLDLFRRLFADRTGRTDITMSRPTWLSRYRFNARMVDRYRQGRVFLAGDAAHVHSPAGGQGMNTGIQDAYNLGWKLAAVLDGAPEVLLDSYGVERIPVAAKVLADSSRGFESVFALRGMRRVLRDHLIFPLIKRPVVMSRLLAATSQLTISYPNSPLTVAATRRHRGPGPGDRAPDARGVDVDGSPLRLFDIMRGTHWTLLGFGPGSIQPLSELAAAIAPSARTCLVLDTATHTPSVDLEMLIGAEAERVYRARSGTLVLIRPDGYIAARTPTVDAISAYLRGFHLLD</sequence>
<evidence type="ECO:0000256" key="1">
    <source>
        <dbReference type="ARBA" id="ARBA00001974"/>
    </source>
</evidence>
<dbReference type="GO" id="GO:0016709">
    <property type="term" value="F:oxidoreductase activity, acting on paired donors, with incorporation or reduction of molecular oxygen, NAD(P)H as one donor, and incorporation of one atom of oxygen"/>
    <property type="evidence" value="ECO:0007669"/>
    <property type="project" value="UniProtKB-ARBA"/>
</dbReference>
<dbReference type="GO" id="GO:0071949">
    <property type="term" value="F:FAD binding"/>
    <property type="evidence" value="ECO:0007669"/>
    <property type="project" value="InterPro"/>
</dbReference>
<comment type="similarity">
    <text evidence="2">Belongs to the PheA/TfdB FAD monooxygenase family.</text>
</comment>